<dbReference type="InterPro" id="IPR029787">
    <property type="entry name" value="Nucleotide_cyclase"/>
</dbReference>
<dbReference type="InterPro" id="IPR050469">
    <property type="entry name" value="Diguanylate_Cyclase"/>
</dbReference>
<dbReference type="PROSITE" id="PS50887">
    <property type="entry name" value="GGDEF"/>
    <property type="match status" value="1"/>
</dbReference>
<dbReference type="PANTHER" id="PTHR45138">
    <property type="entry name" value="REGULATORY COMPONENTS OF SENSORY TRANSDUCTION SYSTEM"/>
    <property type="match status" value="1"/>
</dbReference>
<dbReference type="GO" id="GO:0043709">
    <property type="term" value="P:cell adhesion involved in single-species biofilm formation"/>
    <property type="evidence" value="ECO:0007669"/>
    <property type="project" value="TreeGrafter"/>
</dbReference>
<evidence type="ECO:0000256" key="2">
    <source>
        <dbReference type="ARBA" id="ARBA00034247"/>
    </source>
</evidence>
<evidence type="ECO:0000259" key="4">
    <source>
        <dbReference type="PROSITE" id="PS50887"/>
    </source>
</evidence>
<dbReference type="GO" id="GO:0052621">
    <property type="term" value="F:diguanylate cyclase activity"/>
    <property type="evidence" value="ECO:0007669"/>
    <property type="project" value="UniProtKB-EC"/>
</dbReference>
<dbReference type="SUPFAM" id="SSF55073">
    <property type="entry name" value="Nucleotide cyclase"/>
    <property type="match status" value="1"/>
</dbReference>
<evidence type="ECO:0000313" key="5">
    <source>
        <dbReference type="EMBL" id="QOP46560.1"/>
    </source>
</evidence>
<dbReference type="KEGG" id="spal:FM071_09765"/>
<keyword evidence="3" id="KW-1133">Transmembrane helix</keyword>
<comment type="catalytic activity">
    <reaction evidence="2">
        <text>2 GTP = 3',3'-c-di-GMP + 2 diphosphate</text>
        <dbReference type="Rhea" id="RHEA:24898"/>
        <dbReference type="ChEBI" id="CHEBI:33019"/>
        <dbReference type="ChEBI" id="CHEBI:37565"/>
        <dbReference type="ChEBI" id="CHEBI:58805"/>
        <dbReference type="EC" id="2.7.7.65"/>
    </reaction>
</comment>
<evidence type="ECO:0000256" key="3">
    <source>
        <dbReference type="SAM" id="Phobius"/>
    </source>
</evidence>
<dbReference type="CDD" id="cd01949">
    <property type="entry name" value="GGDEF"/>
    <property type="match status" value="1"/>
</dbReference>
<gene>
    <name evidence="5" type="ORF">FM071_09765</name>
</gene>
<organism evidence="5 6">
    <name type="scientific">Sulfurimonas paralvinellae</name>
    <dbReference type="NCBI Taxonomy" id="317658"/>
    <lineage>
        <taxon>Bacteria</taxon>
        <taxon>Pseudomonadati</taxon>
        <taxon>Campylobacterota</taxon>
        <taxon>Epsilonproteobacteria</taxon>
        <taxon>Campylobacterales</taxon>
        <taxon>Sulfurimonadaceae</taxon>
        <taxon>Sulfurimonas</taxon>
    </lineage>
</organism>
<dbReference type="Pfam" id="PF14827">
    <property type="entry name" value="dCache_3"/>
    <property type="match status" value="1"/>
</dbReference>
<dbReference type="Pfam" id="PF00990">
    <property type="entry name" value="GGDEF"/>
    <property type="match status" value="1"/>
</dbReference>
<dbReference type="Proteomes" id="UP000593580">
    <property type="component" value="Chromosome"/>
</dbReference>
<dbReference type="GO" id="GO:1902201">
    <property type="term" value="P:negative regulation of bacterial-type flagellum-dependent cell motility"/>
    <property type="evidence" value="ECO:0007669"/>
    <property type="project" value="TreeGrafter"/>
</dbReference>
<dbReference type="SMART" id="SM00267">
    <property type="entry name" value="GGDEF"/>
    <property type="match status" value="1"/>
</dbReference>
<keyword evidence="6" id="KW-1185">Reference proteome</keyword>
<dbReference type="PANTHER" id="PTHR45138:SF9">
    <property type="entry name" value="DIGUANYLATE CYCLASE DGCM-RELATED"/>
    <property type="match status" value="1"/>
</dbReference>
<dbReference type="FunFam" id="3.30.70.270:FF:000001">
    <property type="entry name" value="Diguanylate cyclase domain protein"/>
    <property type="match status" value="1"/>
</dbReference>
<keyword evidence="3" id="KW-0812">Transmembrane</keyword>
<dbReference type="InterPro" id="IPR043128">
    <property type="entry name" value="Rev_trsase/Diguanyl_cyclase"/>
</dbReference>
<dbReference type="EC" id="2.7.7.65" evidence="1"/>
<feature type="transmembrane region" description="Helical" evidence="3">
    <location>
        <begin position="329"/>
        <end position="350"/>
    </location>
</feature>
<dbReference type="RefSeq" id="WP_193110820.1">
    <property type="nucleotide sequence ID" value="NZ_CP041406.1"/>
</dbReference>
<name>A0A7M1BA11_9BACT</name>
<dbReference type="InterPro" id="IPR029150">
    <property type="entry name" value="dCache_3"/>
</dbReference>
<evidence type="ECO:0000256" key="1">
    <source>
        <dbReference type="ARBA" id="ARBA00012528"/>
    </source>
</evidence>
<sequence>MFYKNFFKNNRRPLLISLIFFAVVEAVILLSTSYLKQKDINYYLDIFTNNLETNINMTNAHLSELTQSFYDFKINNPKVDAIMAKAAATQDKHERDRLRKELFRLLNDDYKKMHHYGIRQLHFHLPNSISFLRFHRPNKYGDSLQNVRETIDYVNKRRIPISAFEEGRIFNGFRNVYPIFHDGEFVGTVELSFSFLAMQEFLTKTDHTSYLFLIKQEVVNKKVFTSEKRNYQKSEFDGFDYDKATLSKSMQMRLNKMFSINKAISKQVAQRVAKGESFSIYFHQNDIYNDSPIIISFIAVPNLDSKTVAYILNYQFGDTLKILIKNSHMIFIILSLLLIFISLILFIYFYNDEKRRAKIFQDATHDALTGLYNRHAVNYFFKQKIDESKRYHKPLSIIFCDIDFFKKINDTYGHDIGDYVLKGIAAILQNHLRSSDISARWGGEEFIIFLPETSLEEAVAIAQKLRKIIEASLFSSIETTTCSFGVTQLREDDTSDSLLKRVDELLYRAKENGRNRVEND</sequence>
<dbReference type="AlphaFoldDB" id="A0A7M1BA11"/>
<accession>A0A7M1BA11</accession>
<dbReference type="NCBIfam" id="TIGR00254">
    <property type="entry name" value="GGDEF"/>
    <property type="match status" value="1"/>
</dbReference>
<evidence type="ECO:0000313" key="6">
    <source>
        <dbReference type="Proteomes" id="UP000593580"/>
    </source>
</evidence>
<dbReference type="GO" id="GO:0005886">
    <property type="term" value="C:plasma membrane"/>
    <property type="evidence" value="ECO:0007669"/>
    <property type="project" value="TreeGrafter"/>
</dbReference>
<dbReference type="Gene3D" id="3.30.70.270">
    <property type="match status" value="1"/>
</dbReference>
<keyword evidence="3" id="KW-0472">Membrane</keyword>
<proteinExistence type="predicted"/>
<protein>
    <recommendedName>
        <fullName evidence="1">diguanylate cyclase</fullName>
        <ecNumber evidence="1">2.7.7.65</ecNumber>
    </recommendedName>
</protein>
<feature type="domain" description="GGDEF" evidence="4">
    <location>
        <begin position="393"/>
        <end position="520"/>
    </location>
</feature>
<reference evidence="5 6" key="1">
    <citation type="submission" date="2019-07" db="EMBL/GenBank/DDBJ databases">
        <title>Sulfurimonas paralvinellae sp. nov., a novel mesophilic, hydrogen- and sulfur-oxidizing chemolithoautotroph within the Epsilonproteo- bacteria isolated from a deep-sea hydrothermal vent polychaete nest, reclassification of Thiomicrospira denitrificans as Sulfurimonas denitrificans comb. nov. and emended description of the genus Sulfurimonas.</title>
        <authorList>
            <person name="Wang S."/>
            <person name="Jiang L."/>
            <person name="Shao Z."/>
        </authorList>
    </citation>
    <scope>NUCLEOTIDE SEQUENCE [LARGE SCALE GENOMIC DNA]</scope>
    <source>
        <strain evidence="5 6">GO25</strain>
    </source>
</reference>
<dbReference type="EMBL" id="CP041406">
    <property type="protein sequence ID" value="QOP46560.1"/>
    <property type="molecule type" value="Genomic_DNA"/>
</dbReference>
<dbReference type="InterPro" id="IPR000160">
    <property type="entry name" value="GGDEF_dom"/>
</dbReference>